<comment type="caution">
    <text evidence="2">The sequence shown here is derived from an EMBL/GenBank/DDBJ whole genome shotgun (WGS) entry which is preliminary data.</text>
</comment>
<dbReference type="EMBL" id="BARS01017799">
    <property type="protein sequence ID" value="GAF87555.1"/>
    <property type="molecule type" value="Genomic_DNA"/>
</dbReference>
<evidence type="ECO:0000256" key="1">
    <source>
        <dbReference type="SAM" id="Phobius"/>
    </source>
</evidence>
<feature type="transmembrane region" description="Helical" evidence="1">
    <location>
        <begin position="25"/>
        <end position="43"/>
    </location>
</feature>
<keyword evidence="1" id="KW-0812">Transmembrane</keyword>
<accession>X0UGC9</accession>
<protein>
    <recommendedName>
        <fullName evidence="3">Major facilitator superfamily (MFS) profile domain-containing protein</fullName>
    </recommendedName>
</protein>
<sequence>MYMSFSWVGNIPASIIVGYLLPRNIPLLFAVLSSFTLVPLLLVRYLKPYEAAKAVTV</sequence>
<gene>
    <name evidence="2" type="ORF">S01H1_29063</name>
</gene>
<keyword evidence="1" id="KW-0472">Membrane</keyword>
<name>X0UGC9_9ZZZZ</name>
<evidence type="ECO:0000313" key="2">
    <source>
        <dbReference type="EMBL" id="GAF87555.1"/>
    </source>
</evidence>
<reference evidence="2" key="1">
    <citation type="journal article" date="2014" name="Front. Microbiol.">
        <title>High frequency of phylogenetically diverse reductive dehalogenase-homologous genes in deep subseafloor sedimentary metagenomes.</title>
        <authorList>
            <person name="Kawai M."/>
            <person name="Futagami T."/>
            <person name="Toyoda A."/>
            <person name="Takaki Y."/>
            <person name="Nishi S."/>
            <person name="Hori S."/>
            <person name="Arai W."/>
            <person name="Tsubouchi T."/>
            <person name="Morono Y."/>
            <person name="Uchiyama I."/>
            <person name="Ito T."/>
            <person name="Fujiyama A."/>
            <person name="Inagaki F."/>
            <person name="Takami H."/>
        </authorList>
    </citation>
    <scope>NUCLEOTIDE SEQUENCE</scope>
    <source>
        <strain evidence="2">Expedition CK06-06</strain>
    </source>
</reference>
<keyword evidence="1" id="KW-1133">Transmembrane helix</keyword>
<organism evidence="2">
    <name type="scientific">marine sediment metagenome</name>
    <dbReference type="NCBI Taxonomy" id="412755"/>
    <lineage>
        <taxon>unclassified sequences</taxon>
        <taxon>metagenomes</taxon>
        <taxon>ecological metagenomes</taxon>
    </lineage>
</organism>
<proteinExistence type="predicted"/>
<evidence type="ECO:0008006" key="3">
    <source>
        <dbReference type="Google" id="ProtNLM"/>
    </source>
</evidence>
<dbReference type="AlphaFoldDB" id="X0UGC9"/>